<evidence type="ECO:0000256" key="4">
    <source>
        <dbReference type="ARBA" id="ARBA00023054"/>
    </source>
</evidence>
<dbReference type="Gene3D" id="3.40.50.300">
    <property type="entry name" value="P-loop containing nucleotide triphosphate hydrolases"/>
    <property type="match status" value="2"/>
</dbReference>
<accession>A0ABR9EDC2</accession>
<organism evidence="8 9">
    <name type="scientific">Pseudoalteromonas aurantia 208</name>
    <dbReference type="NCBI Taxonomy" id="1314867"/>
    <lineage>
        <taxon>Bacteria</taxon>
        <taxon>Pseudomonadati</taxon>
        <taxon>Pseudomonadota</taxon>
        <taxon>Gammaproteobacteria</taxon>
        <taxon>Alteromonadales</taxon>
        <taxon>Pseudoalteromonadaceae</taxon>
        <taxon>Pseudoalteromonas</taxon>
    </lineage>
</organism>
<keyword evidence="1 6" id="KW-0963">Cytoplasm</keyword>
<name>A0ABR9EDC2_9GAMM</name>
<evidence type="ECO:0000256" key="6">
    <source>
        <dbReference type="HAMAP-Rule" id="MF_01894"/>
    </source>
</evidence>
<evidence type="ECO:0000256" key="3">
    <source>
        <dbReference type="ARBA" id="ARBA00022840"/>
    </source>
</evidence>
<proteinExistence type="inferred from homology"/>
<keyword evidence="9" id="KW-1185">Reference proteome</keyword>
<dbReference type="InterPro" id="IPR011890">
    <property type="entry name" value="SMC_prok"/>
</dbReference>
<dbReference type="RefSeq" id="WP_192508182.1">
    <property type="nucleotide sequence ID" value="NZ_AQGV01000012.1"/>
</dbReference>
<keyword evidence="4 6" id="KW-0175">Coiled coil</keyword>
<evidence type="ECO:0000313" key="9">
    <source>
        <dbReference type="Proteomes" id="UP000615755"/>
    </source>
</evidence>
<dbReference type="Proteomes" id="UP000615755">
    <property type="component" value="Unassembled WGS sequence"/>
</dbReference>
<evidence type="ECO:0000313" key="8">
    <source>
        <dbReference type="EMBL" id="MBE0368983.1"/>
    </source>
</evidence>
<keyword evidence="5 6" id="KW-0238">DNA-binding</keyword>
<dbReference type="Pfam" id="PF02463">
    <property type="entry name" value="SMC_N"/>
    <property type="match status" value="2"/>
</dbReference>
<feature type="coiled-coil region" evidence="6">
    <location>
        <begin position="624"/>
        <end position="658"/>
    </location>
</feature>
<sequence length="1130" mass="126031">MRLSSIKLAGFKSFVEPTKIPFVDQMTCVVGPNGCGKSNVIDAVRWVLGESSAKNLRGDAMTDVIFNGSTNRKPISQASVELMFDNAQGRLPGTLADRSKVSIKRLVTRDGQSLYFLNGSKCRKRDITDIFLGTGLGPRSYAIIEQGMISRLIESKPQELRTFLEEAAGVSKYKERRRETQTRIKSTRENLERLLDVRKELQLQLGRLAIQAKDAKSYRTLKQQERTYKGQLAVLKWQNFHEKQQQKLHHIEKVRSEIDFLNVAHSGHNDILATLDTQIAQLTDSVAEQSQSLHKTHTSLTKAEQQKIHFIDKSRGLQAQIDKHRKSVIEERAQLEINQADIVVLDGALQDCVNSVLASHTQLEKLEVYCQQVLQEFQSVEAHQQQLADEVARAQSSHIKAEQQYTQCQQHEKYIVEKYRECEVQLQVLGQEDPSKKLTDVQHELAAKTRQIARLQASVQDQQNVTDTLTGNLNVARQAFNSRQQKNTALVASIEALTGVLDPENSEPYVSLLSELRVKAGYEIPVERALLGLNHLKVTTSAADDAVWPDASGVISGSVAEVIVDGVYPALLNHIQLLAQGESFNPSQFWVLGVDRAGTLYGKNWRATLKHTDSDSLLSQHAKLRALQQQVPQAESQLTKLEEEVETLIAQRAQSAHAEVVDKEEIHALAQQVAGLQSRHEMLKSAVEQWHESYAMLEKKQAELSGQLRTEQAALAKLQTAYEQSQARLSQHQLHITASKADYELKAQSQQHVLRDKDRVLANVHAQTLKEQQARNTLQLAQSKVDHVQKSLDVAHERAQGLLDEQQLLQEPMLDVDEQIVSLLAEQTKQQAAIDSLTVQLQAAKTQLQQKQVSLKGSSSEVSRLKELLQKHLLEEQGLAIKAQAALEPLEALEQDLQKVQANLFDGAHISGLQTMLNQTASSLNELGAVNLAAITEFDEAAQRKTYLDDQLDDLTSALKTLENAIRKIDKETKIRFKTTFDQINDDLKELFPKVFGGGSAYLELTSDDLLESGVSIMARPPGKKNSTIHLLSGGEKALTALSLVFSIFRLNPAPFCMLDEVDAPLDDANVGRFCRLVEEMSHSVQFIYISHNKIAMEMAGRLTGVTMAEPGVSRMVAVDVEQAVQMAQA</sequence>
<evidence type="ECO:0000256" key="2">
    <source>
        <dbReference type="ARBA" id="ARBA00022741"/>
    </source>
</evidence>
<dbReference type="InterPro" id="IPR003395">
    <property type="entry name" value="RecF/RecN/SMC_N"/>
</dbReference>
<feature type="coiled-coil region" evidence="6">
    <location>
        <begin position="170"/>
        <end position="211"/>
    </location>
</feature>
<dbReference type="PANTHER" id="PTHR43977">
    <property type="entry name" value="STRUCTURAL MAINTENANCE OF CHROMOSOMES PROTEIN 3"/>
    <property type="match status" value="1"/>
</dbReference>
<keyword evidence="2 6" id="KW-0547">Nucleotide-binding</keyword>
<dbReference type="InterPro" id="IPR027417">
    <property type="entry name" value="P-loop_NTPase"/>
</dbReference>
<comment type="similarity">
    <text evidence="6">Belongs to the SMC family.</text>
</comment>
<dbReference type="EMBL" id="AQGV01000012">
    <property type="protein sequence ID" value="MBE0368983.1"/>
    <property type="molecule type" value="Genomic_DNA"/>
</dbReference>
<dbReference type="HAMAP" id="MF_01894">
    <property type="entry name" value="Smc_prok"/>
    <property type="match status" value="1"/>
</dbReference>
<gene>
    <name evidence="6 8" type="primary">smc</name>
    <name evidence="8" type="ORF">PAUR_a2734</name>
</gene>
<evidence type="ECO:0000256" key="5">
    <source>
        <dbReference type="ARBA" id="ARBA00023125"/>
    </source>
</evidence>
<comment type="subcellular location">
    <subcellularLocation>
        <location evidence="6">Cytoplasm</location>
    </subcellularLocation>
</comment>
<feature type="domain" description="RecF/RecN/SMC N-terminal" evidence="7">
    <location>
        <begin position="818"/>
        <end position="1114"/>
    </location>
</feature>
<dbReference type="SUPFAM" id="SSF52540">
    <property type="entry name" value="P-loop containing nucleoside triphosphate hydrolases"/>
    <property type="match status" value="1"/>
</dbReference>
<comment type="subunit">
    <text evidence="6">Homodimer.</text>
</comment>
<dbReference type="PIRSF" id="PIRSF005719">
    <property type="entry name" value="SMC"/>
    <property type="match status" value="1"/>
</dbReference>
<feature type="coiled-coil region" evidence="6">
    <location>
        <begin position="438"/>
        <end position="465"/>
    </location>
</feature>
<dbReference type="CDD" id="cd03278">
    <property type="entry name" value="ABC_SMC_barmotin"/>
    <property type="match status" value="2"/>
</dbReference>
<comment type="domain">
    <text evidence="6">Contains large globular domains required for ATP hydrolysis at each terminus and a third globular domain forming a flexible hinge near the middle of the molecule. These domains are separated by coiled-coil structures.</text>
</comment>
<feature type="domain" description="RecF/RecN/SMC N-terminal" evidence="7">
    <location>
        <begin position="3"/>
        <end position="139"/>
    </location>
</feature>
<comment type="caution">
    <text evidence="8">The sequence shown here is derived from an EMBL/GenBank/DDBJ whole genome shotgun (WGS) entry which is preliminary data.</text>
</comment>
<evidence type="ECO:0000259" key="7">
    <source>
        <dbReference type="Pfam" id="PF02463"/>
    </source>
</evidence>
<feature type="binding site" evidence="6">
    <location>
        <begin position="32"/>
        <end position="39"/>
    </location>
    <ligand>
        <name>ATP</name>
        <dbReference type="ChEBI" id="CHEBI:30616"/>
    </ligand>
</feature>
<evidence type="ECO:0000256" key="1">
    <source>
        <dbReference type="ARBA" id="ARBA00022490"/>
    </source>
</evidence>
<comment type="function">
    <text evidence="6">Required for chromosome condensation and partitioning.</text>
</comment>
<keyword evidence="3 6" id="KW-0067">ATP-binding</keyword>
<reference evidence="8 9" key="1">
    <citation type="submission" date="2015-03" db="EMBL/GenBank/DDBJ databases">
        <title>Genome sequence of Pseudoalteromonas aurantia.</title>
        <authorList>
            <person name="Xie B.-B."/>
            <person name="Rong J.-C."/>
            <person name="Qin Q.-L."/>
            <person name="Zhang Y.-Z."/>
        </authorList>
    </citation>
    <scope>NUCLEOTIDE SEQUENCE [LARGE SCALE GENOMIC DNA]</scope>
    <source>
        <strain evidence="8 9">208</strain>
    </source>
</reference>
<dbReference type="InterPro" id="IPR024704">
    <property type="entry name" value="SMC"/>
</dbReference>
<protein>
    <recommendedName>
        <fullName evidence="6">Chromosome partition protein Smc</fullName>
    </recommendedName>
</protein>